<protein>
    <submittedName>
        <fullName evidence="8">Cation:dicarboxylase symporter family transporter</fullName>
    </submittedName>
</protein>
<name>A0A968KWB4_9SPIO</name>
<sequence>MSDWMMMAGIGVVFFAMLLVLRGMAKNPKQFNFSKRVFAGLAFGILFGAVLQVLFLEQHAQMLFKTLEWTNLVGQAYLGLLQMIIMPLIIVSISSAILNMKQDENLAGATGQIIGVLVATTAISAMIGIGISLVFNLQAPDVITSDMTNRGAVLEGMVDANNLGMAHQIRQMLPDNPFKDMAGIRKTSTLGVVIFVALFSLAARQIANKKEKSFSLIKDGVTALHDVVMRLLTIVLRLTPYGVFAMMTNLMATSSFEEMLKFVYFLGASYLGLLLIFLVHLLLISISGLNPATYVKKGWPVFLFAFTSRSSMGTIPLNVKAQTQSMGVSESSANLSASLGGSIGQNGCAGLYPAMLAIMIMISSGMDITIGTIIQLILVVAISSFGVAGVGGGATFAALIVLSIMNLPVALVGVLISVEPLIDMGRTAINVSGAMTSGLVSSRWQKTLNLERYNDPTASIQEE</sequence>
<comment type="similarity">
    <text evidence="2">Belongs to the dicarboxylate/amino acid:cation symporter (DAACS) (TC 2.A.23) family.</text>
</comment>
<dbReference type="SUPFAM" id="SSF118215">
    <property type="entry name" value="Proton glutamate symport protein"/>
    <property type="match status" value="1"/>
</dbReference>
<gene>
    <name evidence="8" type="ORF">HCT48_02090</name>
</gene>
<dbReference type="Gene3D" id="1.10.3860.10">
    <property type="entry name" value="Sodium:dicarboxylate symporter"/>
    <property type="match status" value="1"/>
</dbReference>
<organism evidence="8 9">
    <name type="scientific">Entomospira culicis</name>
    <dbReference type="NCBI Taxonomy" id="2719989"/>
    <lineage>
        <taxon>Bacteria</taxon>
        <taxon>Pseudomonadati</taxon>
        <taxon>Spirochaetota</taxon>
        <taxon>Spirochaetia</taxon>
        <taxon>Spirochaetales</taxon>
        <taxon>Spirochaetaceae</taxon>
        <taxon>Entomospira</taxon>
    </lineage>
</organism>
<dbReference type="Proteomes" id="UP000778951">
    <property type="component" value="Unassembled WGS sequence"/>
</dbReference>
<dbReference type="GO" id="GO:0015184">
    <property type="term" value="F:L-cystine transmembrane transporter activity"/>
    <property type="evidence" value="ECO:0007669"/>
    <property type="project" value="TreeGrafter"/>
</dbReference>
<dbReference type="PANTHER" id="PTHR42865">
    <property type="entry name" value="PROTON/GLUTAMATE-ASPARTATE SYMPORTER"/>
    <property type="match status" value="1"/>
</dbReference>
<dbReference type="EMBL" id="JAATLM010000001">
    <property type="protein sequence ID" value="NIZ69007.1"/>
    <property type="molecule type" value="Genomic_DNA"/>
</dbReference>
<evidence type="ECO:0000256" key="6">
    <source>
        <dbReference type="ARBA" id="ARBA00023136"/>
    </source>
</evidence>
<proteinExistence type="inferred from homology"/>
<dbReference type="Pfam" id="PF00375">
    <property type="entry name" value="SDF"/>
    <property type="match status" value="1"/>
</dbReference>
<feature type="transmembrane region" description="Helical" evidence="7">
    <location>
        <begin position="227"/>
        <end position="250"/>
    </location>
</feature>
<dbReference type="InterPro" id="IPR036458">
    <property type="entry name" value="Na:dicarbo_symporter_sf"/>
</dbReference>
<evidence type="ECO:0000256" key="7">
    <source>
        <dbReference type="SAM" id="Phobius"/>
    </source>
</evidence>
<evidence type="ECO:0000256" key="3">
    <source>
        <dbReference type="ARBA" id="ARBA00022448"/>
    </source>
</evidence>
<dbReference type="GO" id="GO:0005886">
    <property type="term" value="C:plasma membrane"/>
    <property type="evidence" value="ECO:0007669"/>
    <property type="project" value="TreeGrafter"/>
</dbReference>
<evidence type="ECO:0000256" key="5">
    <source>
        <dbReference type="ARBA" id="ARBA00022989"/>
    </source>
</evidence>
<feature type="transmembrane region" description="Helical" evidence="7">
    <location>
        <begin position="110"/>
        <end position="135"/>
    </location>
</feature>
<dbReference type="AlphaFoldDB" id="A0A968KWB4"/>
<dbReference type="RefSeq" id="WP_167696255.1">
    <property type="nucleotide sequence ID" value="NZ_CP118181.1"/>
</dbReference>
<feature type="transmembrane region" description="Helical" evidence="7">
    <location>
        <begin position="262"/>
        <end position="286"/>
    </location>
</feature>
<keyword evidence="3" id="KW-0813">Transport</keyword>
<keyword evidence="6 7" id="KW-0472">Membrane</keyword>
<evidence type="ECO:0000256" key="2">
    <source>
        <dbReference type="ARBA" id="ARBA00006148"/>
    </source>
</evidence>
<dbReference type="PRINTS" id="PR00173">
    <property type="entry name" value="EDTRNSPORT"/>
</dbReference>
<evidence type="ECO:0000313" key="9">
    <source>
        <dbReference type="Proteomes" id="UP000778951"/>
    </source>
</evidence>
<feature type="transmembrane region" description="Helical" evidence="7">
    <location>
        <begin position="76"/>
        <end position="98"/>
    </location>
</feature>
<evidence type="ECO:0000256" key="4">
    <source>
        <dbReference type="ARBA" id="ARBA00022692"/>
    </source>
</evidence>
<feature type="transmembrane region" description="Helical" evidence="7">
    <location>
        <begin position="6"/>
        <end position="25"/>
    </location>
</feature>
<comment type="caution">
    <text evidence="8">The sequence shown here is derived from an EMBL/GenBank/DDBJ whole genome shotgun (WGS) entry which is preliminary data.</text>
</comment>
<evidence type="ECO:0000313" key="8">
    <source>
        <dbReference type="EMBL" id="NIZ69007.1"/>
    </source>
</evidence>
<comment type="subcellular location">
    <subcellularLocation>
        <location evidence="1">Membrane</location>
        <topology evidence="1">Multi-pass membrane protein</topology>
    </subcellularLocation>
</comment>
<dbReference type="GO" id="GO:0015293">
    <property type="term" value="F:symporter activity"/>
    <property type="evidence" value="ECO:0007669"/>
    <property type="project" value="InterPro"/>
</dbReference>
<keyword evidence="5 7" id="KW-1133">Transmembrane helix</keyword>
<reference evidence="8" key="1">
    <citation type="submission" date="2020-03" db="EMBL/GenBank/DDBJ databases">
        <title>Spirochaetal bacteria isolated from arthropods constitute a novel genus Entomospira genus novum within the order Spirochaetales.</title>
        <authorList>
            <person name="Grana-Miraglia L."/>
            <person name="Sikutova S."/>
            <person name="Fingerle V."/>
            <person name="Sing A."/>
            <person name="Castillo-Ramirez S."/>
            <person name="Margos G."/>
            <person name="Rudolf I."/>
        </authorList>
    </citation>
    <scope>NUCLEOTIDE SEQUENCE</scope>
    <source>
        <strain evidence="8">BR149</strain>
    </source>
</reference>
<dbReference type="PANTHER" id="PTHR42865:SF5">
    <property type="entry name" value="L-CYSTINE TRANSPORTER TCYP"/>
    <property type="match status" value="1"/>
</dbReference>
<keyword evidence="4 7" id="KW-0812">Transmembrane</keyword>
<feature type="transmembrane region" description="Helical" evidence="7">
    <location>
        <begin position="37"/>
        <end position="56"/>
    </location>
</feature>
<accession>A0A968KWB4</accession>
<keyword evidence="9" id="KW-1185">Reference proteome</keyword>
<feature type="transmembrane region" description="Helical" evidence="7">
    <location>
        <begin position="396"/>
        <end position="418"/>
    </location>
</feature>
<evidence type="ECO:0000256" key="1">
    <source>
        <dbReference type="ARBA" id="ARBA00004141"/>
    </source>
</evidence>
<dbReference type="InterPro" id="IPR001991">
    <property type="entry name" value="Na-dicarboxylate_symporter"/>
</dbReference>
<feature type="transmembrane region" description="Helical" evidence="7">
    <location>
        <begin position="368"/>
        <end position="390"/>
    </location>
</feature>
<feature type="transmembrane region" description="Helical" evidence="7">
    <location>
        <begin position="188"/>
        <end position="207"/>
    </location>
</feature>